<keyword evidence="4" id="KW-1185">Reference proteome</keyword>
<dbReference type="InterPro" id="IPR036866">
    <property type="entry name" value="RibonucZ/Hydroxyglut_hydro"/>
</dbReference>
<gene>
    <name evidence="3" type="ORF">HHI36_012729</name>
</gene>
<dbReference type="Proteomes" id="UP001516400">
    <property type="component" value="Unassembled WGS sequence"/>
</dbReference>
<dbReference type="InterPro" id="IPR051682">
    <property type="entry name" value="Mito_Persulfide_Diox"/>
</dbReference>
<evidence type="ECO:0000313" key="4">
    <source>
        <dbReference type="Proteomes" id="UP001516400"/>
    </source>
</evidence>
<dbReference type="PANTHER" id="PTHR43084">
    <property type="entry name" value="PERSULFIDE DIOXYGENASE ETHE1"/>
    <property type="match status" value="1"/>
</dbReference>
<dbReference type="GO" id="GO:0031123">
    <property type="term" value="P:RNA 3'-end processing"/>
    <property type="evidence" value="ECO:0007669"/>
    <property type="project" value="UniProtKB-ARBA"/>
</dbReference>
<dbReference type="Gene3D" id="3.60.15.10">
    <property type="entry name" value="Ribonuclease Z/Hydroxyacylglutathione hydrolase-like"/>
    <property type="match status" value="1"/>
</dbReference>
<dbReference type="EMBL" id="JABFTP020000103">
    <property type="protein sequence ID" value="KAL3277380.1"/>
    <property type="molecule type" value="Genomic_DNA"/>
</dbReference>
<sequence>MHADHITGTGYLKKLSGCKSVISKSSGAQADIYLESDDVFPFGNFTLKVLSTPGHTNGCVSYYFKEKQMVFTGDTLLIRGCGRTDFQEGNPETLYKSIHSKLFTLPEETQVYPAHDYKGMMSSTIAEESKFNPRLTKSLKDFVDIMNNLNLGYPKQIDRALPANIVCGLHDIPIDINITKQN</sequence>
<dbReference type="PANTHER" id="PTHR43084:SF1">
    <property type="entry name" value="PERSULFIDE DIOXYGENASE ETHE1, MITOCHONDRIAL"/>
    <property type="match status" value="1"/>
</dbReference>
<dbReference type="CDD" id="cd07724">
    <property type="entry name" value="POD-like_MBL-fold"/>
    <property type="match status" value="1"/>
</dbReference>
<accession>A0ABD2NFC9</accession>
<proteinExistence type="predicted"/>
<name>A0ABD2NFC9_9CUCU</name>
<dbReference type="InterPro" id="IPR001279">
    <property type="entry name" value="Metallo-B-lactamas"/>
</dbReference>
<evidence type="ECO:0000313" key="3">
    <source>
        <dbReference type="EMBL" id="KAL3277380.1"/>
    </source>
</evidence>
<organism evidence="3 4">
    <name type="scientific">Cryptolaemus montrouzieri</name>
    <dbReference type="NCBI Taxonomy" id="559131"/>
    <lineage>
        <taxon>Eukaryota</taxon>
        <taxon>Metazoa</taxon>
        <taxon>Ecdysozoa</taxon>
        <taxon>Arthropoda</taxon>
        <taxon>Hexapoda</taxon>
        <taxon>Insecta</taxon>
        <taxon>Pterygota</taxon>
        <taxon>Neoptera</taxon>
        <taxon>Endopterygota</taxon>
        <taxon>Coleoptera</taxon>
        <taxon>Polyphaga</taxon>
        <taxon>Cucujiformia</taxon>
        <taxon>Coccinelloidea</taxon>
        <taxon>Coccinellidae</taxon>
        <taxon>Scymninae</taxon>
        <taxon>Scymnini</taxon>
        <taxon>Cryptolaemus</taxon>
    </lineage>
</organism>
<keyword evidence="1" id="KW-0479">Metal-binding</keyword>
<evidence type="ECO:0000256" key="1">
    <source>
        <dbReference type="ARBA" id="ARBA00022723"/>
    </source>
</evidence>
<comment type="caution">
    <text evidence="3">The sequence shown here is derived from an EMBL/GenBank/DDBJ whole genome shotgun (WGS) entry which is preliminary data.</text>
</comment>
<protein>
    <recommendedName>
        <fullName evidence="2">Metallo-beta-lactamase domain-containing protein</fullName>
    </recommendedName>
</protein>
<dbReference type="SUPFAM" id="SSF56281">
    <property type="entry name" value="Metallo-hydrolase/oxidoreductase"/>
    <property type="match status" value="1"/>
</dbReference>
<reference evidence="3 4" key="1">
    <citation type="journal article" date="2021" name="BMC Biol.">
        <title>Horizontally acquired antibacterial genes associated with adaptive radiation of ladybird beetles.</title>
        <authorList>
            <person name="Li H.S."/>
            <person name="Tang X.F."/>
            <person name="Huang Y.H."/>
            <person name="Xu Z.Y."/>
            <person name="Chen M.L."/>
            <person name="Du X.Y."/>
            <person name="Qiu B.Y."/>
            <person name="Chen P.T."/>
            <person name="Zhang W."/>
            <person name="Slipinski A."/>
            <person name="Escalona H.E."/>
            <person name="Waterhouse R.M."/>
            <person name="Zwick A."/>
            <person name="Pang H."/>
        </authorList>
    </citation>
    <scope>NUCLEOTIDE SEQUENCE [LARGE SCALE GENOMIC DNA]</scope>
    <source>
        <strain evidence="3">SYSU2018</strain>
    </source>
</reference>
<dbReference type="Pfam" id="PF00753">
    <property type="entry name" value="Lactamase_B"/>
    <property type="match status" value="1"/>
</dbReference>
<dbReference type="InterPro" id="IPR044528">
    <property type="entry name" value="POD-like_MBL-fold"/>
</dbReference>
<feature type="domain" description="Metallo-beta-lactamase" evidence="2">
    <location>
        <begin position="1"/>
        <end position="115"/>
    </location>
</feature>
<evidence type="ECO:0000259" key="2">
    <source>
        <dbReference type="SMART" id="SM00849"/>
    </source>
</evidence>
<dbReference type="GO" id="GO:0046872">
    <property type="term" value="F:metal ion binding"/>
    <property type="evidence" value="ECO:0007669"/>
    <property type="project" value="UniProtKB-KW"/>
</dbReference>
<dbReference type="SMART" id="SM00849">
    <property type="entry name" value="Lactamase_B"/>
    <property type="match status" value="1"/>
</dbReference>
<dbReference type="AlphaFoldDB" id="A0ABD2NFC9"/>